<gene>
    <name evidence="1" type="ORF">E2C01_033714</name>
</gene>
<reference evidence="1 2" key="1">
    <citation type="submission" date="2019-05" db="EMBL/GenBank/DDBJ databases">
        <title>Another draft genome of Portunus trituberculatus and its Hox gene families provides insights of decapod evolution.</title>
        <authorList>
            <person name="Jeong J.-H."/>
            <person name="Song I."/>
            <person name="Kim S."/>
            <person name="Choi T."/>
            <person name="Kim D."/>
            <person name="Ryu S."/>
            <person name="Kim W."/>
        </authorList>
    </citation>
    <scope>NUCLEOTIDE SEQUENCE [LARGE SCALE GENOMIC DNA]</scope>
    <source>
        <tissue evidence="1">Muscle</tissue>
    </source>
</reference>
<dbReference type="Proteomes" id="UP000324222">
    <property type="component" value="Unassembled WGS sequence"/>
</dbReference>
<protein>
    <submittedName>
        <fullName evidence="1">Uncharacterized protein</fullName>
    </submittedName>
</protein>
<dbReference type="EMBL" id="VSRR010004601">
    <property type="protein sequence ID" value="MPC40159.1"/>
    <property type="molecule type" value="Genomic_DNA"/>
</dbReference>
<keyword evidence="2" id="KW-1185">Reference proteome</keyword>
<organism evidence="1 2">
    <name type="scientific">Portunus trituberculatus</name>
    <name type="common">Swimming crab</name>
    <name type="synonym">Neptunus trituberculatus</name>
    <dbReference type="NCBI Taxonomy" id="210409"/>
    <lineage>
        <taxon>Eukaryota</taxon>
        <taxon>Metazoa</taxon>
        <taxon>Ecdysozoa</taxon>
        <taxon>Arthropoda</taxon>
        <taxon>Crustacea</taxon>
        <taxon>Multicrustacea</taxon>
        <taxon>Malacostraca</taxon>
        <taxon>Eumalacostraca</taxon>
        <taxon>Eucarida</taxon>
        <taxon>Decapoda</taxon>
        <taxon>Pleocyemata</taxon>
        <taxon>Brachyura</taxon>
        <taxon>Eubrachyura</taxon>
        <taxon>Portunoidea</taxon>
        <taxon>Portunidae</taxon>
        <taxon>Portuninae</taxon>
        <taxon>Portunus</taxon>
    </lineage>
</organism>
<name>A0A5B7F4H4_PORTR</name>
<comment type="caution">
    <text evidence="1">The sequence shown here is derived from an EMBL/GenBank/DDBJ whole genome shotgun (WGS) entry which is preliminary data.</text>
</comment>
<proteinExistence type="predicted"/>
<sequence length="217" mass="23461">MHPRKQTRRARTPAAAEARLLLPRRLCFATQKRTIVDVVEKYGHEAEAAVKVLALPLYKTLGCSNSGAGRWLWVPTQPRPAVASSSAALRRWGHSQLCFRFNLYVDFLLGVMCGQDKTYWLASTAAVYLPSFPPLPTPPPPLSPPPPPPSPPGVGGGGGAVYGLCACLLFWCARLAGPGVPRGWPGAPPCLAGLHRDLPHLPHRSSHRQHLASLPLK</sequence>
<accession>A0A5B7F4H4</accession>
<evidence type="ECO:0000313" key="2">
    <source>
        <dbReference type="Proteomes" id="UP000324222"/>
    </source>
</evidence>
<evidence type="ECO:0000313" key="1">
    <source>
        <dbReference type="EMBL" id="MPC40159.1"/>
    </source>
</evidence>
<dbReference type="AlphaFoldDB" id="A0A5B7F4H4"/>